<keyword evidence="4" id="KW-0653">Protein transport</keyword>
<feature type="compositionally biased region" description="Low complexity" evidence="8">
    <location>
        <begin position="93"/>
        <end position="105"/>
    </location>
</feature>
<proteinExistence type="predicted"/>
<evidence type="ECO:0000313" key="9">
    <source>
        <dbReference type="EMBL" id="PKY03397.1"/>
    </source>
</evidence>
<feature type="compositionally biased region" description="Polar residues" evidence="8">
    <location>
        <begin position="62"/>
        <end position="75"/>
    </location>
</feature>
<evidence type="ECO:0000256" key="5">
    <source>
        <dbReference type="ARBA" id="ARBA00023010"/>
    </source>
</evidence>
<feature type="compositionally biased region" description="Gly residues" evidence="8">
    <location>
        <begin position="145"/>
        <end position="158"/>
    </location>
</feature>
<dbReference type="GO" id="GO:0017056">
    <property type="term" value="F:structural constituent of nuclear pore"/>
    <property type="evidence" value="ECO:0007669"/>
    <property type="project" value="InterPro"/>
</dbReference>
<gene>
    <name evidence="9" type="ORF">P168DRAFT_255690</name>
</gene>
<dbReference type="Proteomes" id="UP000234254">
    <property type="component" value="Unassembled WGS sequence"/>
</dbReference>
<reference evidence="9" key="1">
    <citation type="submission" date="2016-12" db="EMBL/GenBank/DDBJ databases">
        <title>The genomes of Aspergillus section Nigri reveals drivers in fungal speciation.</title>
        <authorList>
            <consortium name="DOE Joint Genome Institute"/>
            <person name="Vesth T.C."/>
            <person name="Nybo J."/>
            <person name="Theobald S."/>
            <person name="Brandl J."/>
            <person name="Frisvad J.C."/>
            <person name="Nielsen K.F."/>
            <person name="Lyhne E.K."/>
            <person name="Kogle M.E."/>
            <person name="Kuo A."/>
            <person name="Riley R."/>
            <person name="Clum A."/>
            <person name="Nolan M."/>
            <person name="Lipzen A."/>
            <person name="Salamov A."/>
            <person name="Henrissat B."/>
            <person name="Wiebenga A."/>
            <person name="De vries R.P."/>
            <person name="Grigoriev I.V."/>
            <person name="Mortensen U.H."/>
            <person name="Andersen M.R."/>
            <person name="Baker S.E."/>
        </authorList>
    </citation>
    <scope>NUCLEOTIDE SEQUENCE</scope>
    <source>
        <strain evidence="9">IBT 28561</strain>
    </source>
</reference>
<feature type="compositionally biased region" description="Low complexity" evidence="8">
    <location>
        <begin position="182"/>
        <end position="200"/>
    </location>
</feature>
<protein>
    <recommendedName>
        <fullName evidence="11">Nucleoporin NUP49/NSP49</fullName>
    </recommendedName>
</protein>
<evidence type="ECO:0000256" key="2">
    <source>
        <dbReference type="ARBA" id="ARBA00022448"/>
    </source>
</evidence>
<dbReference type="GO" id="GO:0005643">
    <property type="term" value="C:nuclear pore"/>
    <property type="evidence" value="ECO:0007669"/>
    <property type="project" value="UniProtKB-SubCell"/>
</dbReference>
<comment type="caution">
    <text evidence="9">The sequence shown here is derived from an EMBL/GenBank/DDBJ whole genome shotgun (WGS) entry which is preliminary data.</text>
</comment>
<sequence length="473" mass="49191">MFSAKPSGLAINTNSANSLFGGTNTQTPASTAASGTTGAPSLFGNSNTQAKPAGGLFGGAGNTQQQPQSTGSNMFSGLGGQQQKPAGGGLFGGSTTTTTSQPQAGGLFGGTAGAGNNTAATGTTGGGLFGGGNTATQTQSKPLFGGLGGSTTTGGGLFGNTQQQQPQQQQQQAQKPTLSLFGNQNTTTQQPTQQPAAGPTVVPGVKVDVTNLLPTTKFESCADEIRSEVEKFDDIVLLQMRMCNEVSNMLPSIAEQGESIPNDVDFVQSKLETMQHALENDASDIDQLRSLVSRDAAEAQVAFRAIDTLKLPLQYQSSGASGWWSAQDQKLATQQSMRSTRKNTLALPDDVESDPSTANTINGVPVNLVDYFSQRTDEMGSVLDRYTRTLKEIENHLHGVESTLERQILEFVSSRSRDGTAAGTPKSMLNDLAVVLQDVEMGILGVASRLGGVSEQVQEVVLGPPIGDSRLPA</sequence>
<feature type="compositionally biased region" description="Low complexity" evidence="8">
    <location>
        <begin position="162"/>
        <end position="174"/>
    </location>
</feature>
<dbReference type="OrthoDB" id="2538017at2759"/>
<evidence type="ECO:0000256" key="1">
    <source>
        <dbReference type="ARBA" id="ARBA00004567"/>
    </source>
</evidence>
<dbReference type="VEuPathDB" id="FungiDB:P168DRAFT_255690"/>
<keyword evidence="7" id="KW-0539">Nucleus</keyword>
<comment type="subcellular location">
    <subcellularLocation>
        <location evidence="1">Nucleus</location>
        <location evidence="1">Nuclear pore complex</location>
    </subcellularLocation>
</comment>
<dbReference type="PANTHER" id="PTHR13437">
    <property type="entry name" value="NUCLEOPORIN P58/P45 NUCLEOPORIN-LIKE PROTEIN 1"/>
    <property type="match status" value="1"/>
</dbReference>
<dbReference type="PANTHER" id="PTHR13437:SF2">
    <property type="entry name" value="NUCLEOPORIN P58_P45"/>
    <property type="match status" value="1"/>
</dbReference>
<evidence type="ECO:0000313" key="10">
    <source>
        <dbReference type="Proteomes" id="UP000234254"/>
    </source>
</evidence>
<organism evidence="9 10">
    <name type="scientific">Aspergillus campestris (strain IBT 28561)</name>
    <dbReference type="NCBI Taxonomy" id="1392248"/>
    <lineage>
        <taxon>Eukaryota</taxon>
        <taxon>Fungi</taxon>
        <taxon>Dikarya</taxon>
        <taxon>Ascomycota</taxon>
        <taxon>Pezizomycotina</taxon>
        <taxon>Eurotiomycetes</taxon>
        <taxon>Eurotiomycetidae</taxon>
        <taxon>Eurotiales</taxon>
        <taxon>Aspergillaceae</taxon>
        <taxon>Aspergillus</taxon>
        <taxon>Aspergillus subgen. Circumdati</taxon>
    </lineage>
</organism>
<evidence type="ECO:0008006" key="11">
    <source>
        <dbReference type="Google" id="ProtNLM"/>
    </source>
</evidence>
<feature type="region of interest" description="Disordered" evidence="8">
    <location>
        <begin position="17"/>
        <end position="112"/>
    </location>
</feature>
<name>A0A2I1D0L8_ASPC2</name>
<keyword evidence="3" id="KW-0509">mRNA transport</keyword>
<dbReference type="RefSeq" id="XP_024691991.1">
    <property type="nucleotide sequence ID" value="XM_024834478.1"/>
</dbReference>
<dbReference type="Pfam" id="PF13634">
    <property type="entry name" value="Nucleoporin_FG"/>
    <property type="match status" value="1"/>
</dbReference>
<dbReference type="InterPro" id="IPR025574">
    <property type="entry name" value="Nucleoporin_FG_rpt"/>
</dbReference>
<feature type="compositionally biased region" description="Low complexity" evidence="8">
    <location>
        <begin position="27"/>
        <end position="41"/>
    </location>
</feature>
<keyword evidence="2" id="KW-0813">Transport</keyword>
<evidence type="ECO:0000256" key="6">
    <source>
        <dbReference type="ARBA" id="ARBA00023132"/>
    </source>
</evidence>
<feature type="region of interest" description="Disordered" evidence="8">
    <location>
        <begin position="130"/>
        <end position="201"/>
    </location>
</feature>
<dbReference type="GO" id="GO:0015031">
    <property type="term" value="P:protein transport"/>
    <property type="evidence" value="ECO:0007669"/>
    <property type="project" value="UniProtKB-KW"/>
</dbReference>
<accession>A0A2I1D0L8</accession>
<dbReference type="GeneID" id="36542002"/>
<dbReference type="InterPro" id="IPR024882">
    <property type="entry name" value="NUP58/p45/49"/>
</dbReference>
<dbReference type="GO" id="GO:0008139">
    <property type="term" value="F:nuclear localization sequence binding"/>
    <property type="evidence" value="ECO:0007669"/>
    <property type="project" value="InterPro"/>
</dbReference>
<dbReference type="Pfam" id="PF21121">
    <property type="entry name" value="Nup49_C"/>
    <property type="match status" value="1"/>
</dbReference>
<feature type="compositionally biased region" description="Polar residues" evidence="8">
    <location>
        <begin position="17"/>
        <end position="26"/>
    </location>
</feature>
<dbReference type="EMBL" id="MSFM01000008">
    <property type="protein sequence ID" value="PKY03397.1"/>
    <property type="molecule type" value="Genomic_DNA"/>
</dbReference>
<keyword evidence="10" id="KW-1185">Reference proteome</keyword>
<dbReference type="AlphaFoldDB" id="A0A2I1D0L8"/>
<evidence type="ECO:0000256" key="8">
    <source>
        <dbReference type="SAM" id="MobiDB-lite"/>
    </source>
</evidence>
<dbReference type="GO" id="GO:0051028">
    <property type="term" value="P:mRNA transport"/>
    <property type="evidence" value="ECO:0007669"/>
    <property type="project" value="UniProtKB-KW"/>
</dbReference>
<evidence type="ECO:0000256" key="3">
    <source>
        <dbReference type="ARBA" id="ARBA00022816"/>
    </source>
</evidence>
<evidence type="ECO:0000256" key="7">
    <source>
        <dbReference type="ARBA" id="ARBA00023242"/>
    </source>
</evidence>
<evidence type="ECO:0000256" key="4">
    <source>
        <dbReference type="ARBA" id="ARBA00022927"/>
    </source>
</evidence>
<keyword evidence="6" id="KW-0906">Nuclear pore complex</keyword>
<keyword evidence="5" id="KW-0811">Translocation</keyword>